<gene>
    <name evidence="2" type="ORF">Q7C36_001546</name>
</gene>
<evidence type="ECO:0000313" key="3">
    <source>
        <dbReference type="Proteomes" id="UP001187315"/>
    </source>
</evidence>
<accession>A0AA88TD65</accession>
<evidence type="ECO:0000256" key="1">
    <source>
        <dbReference type="SAM" id="MobiDB-lite"/>
    </source>
</evidence>
<comment type="caution">
    <text evidence="2">The sequence shown here is derived from an EMBL/GenBank/DDBJ whole genome shotgun (WGS) entry which is preliminary data.</text>
</comment>
<dbReference type="EMBL" id="JAVHJS010000001">
    <property type="protein sequence ID" value="KAK2869675.1"/>
    <property type="molecule type" value="Genomic_DNA"/>
</dbReference>
<feature type="region of interest" description="Disordered" evidence="1">
    <location>
        <begin position="1"/>
        <end position="121"/>
    </location>
</feature>
<dbReference type="AlphaFoldDB" id="A0AA88TD65"/>
<keyword evidence="3" id="KW-1185">Reference proteome</keyword>
<feature type="compositionally biased region" description="Basic and acidic residues" evidence="1">
    <location>
        <begin position="112"/>
        <end position="121"/>
    </location>
</feature>
<proteinExistence type="predicted"/>
<evidence type="ECO:0000313" key="2">
    <source>
        <dbReference type="EMBL" id="KAK2869675.1"/>
    </source>
</evidence>
<organism evidence="2 3">
    <name type="scientific">Tachysurus vachellii</name>
    <name type="common">Darkbarbel catfish</name>
    <name type="synonym">Pelteobagrus vachellii</name>
    <dbReference type="NCBI Taxonomy" id="175792"/>
    <lineage>
        <taxon>Eukaryota</taxon>
        <taxon>Metazoa</taxon>
        <taxon>Chordata</taxon>
        <taxon>Craniata</taxon>
        <taxon>Vertebrata</taxon>
        <taxon>Euteleostomi</taxon>
        <taxon>Actinopterygii</taxon>
        <taxon>Neopterygii</taxon>
        <taxon>Teleostei</taxon>
        <taxon>Ostariophysi</taxon>
        <taxon>Siluriformes</taxon>
        <taxon>Bagridae</taxon>
        <taxon>Tachysurus</taxon>
    </lineage>
</organism>
<reference evidence="2" key="1">
    <citation type="submission" date="2023-08" db="EMBL/GenBank/DDBJ databases">
        <title>Pelteobagrus vachellii genome.</title>
        <authorList>
            <person name="Liu H."/>
        </authorList>
    </citation>
    <scope>NUCLEOTIDE SEQUENCE</scope>
    <source>
        <strain evidence="2">PRFRI_2022a</strain>
        <tissue evidence="2">Muscle</tissue>
    </source>
</reference>
<name>A0AA88TD65_TACVA</name>
<feature type="compositionally biased region" description="Basic and acidic residues" evidence="1">
    <location>
        <begin position="90"/>
        <end position="102"/>
    </location>
</feature>
<protein>
    <submittedName>
        <fullName evidence="2">Uncharacterized protein</fullName>
    </submittedName>
</protein>
<sequence>MAHKECPSTVRTRRTEPMDAYVPNGRATPGRDYTHTGETNLPESEHEQNDPEKEDQLSPTDREVEVVGEEPLTSGQPDVNCLPQPGEDEQNGHAEKAQEERLYCPPMMTGPAEDRHREKKSVVKCREPFLFVGVDVTLTK</sequence>
<feature type="compositionally biased region" description="Basic and acidic residues" evidence="1">
    <location>
        <begin position="43"/>
        <end position="65"/>
    </location>
</feature>
<dbReference type="Proteomes" id="UP001187315">
    <property type="component" value="Unassembled WGS sequence"/>
</dbReference>